<keyword evidence="1" id="KW-0418">Kinase</keyword>
<dbReference type="PANTHER" id="PTHR35526">
    <property type="entry name" value="ANTI-SIGMA-F FACTOR RSBW-RELATED"/>
    <property type="match status" value="1"/>
</dbReference>
<name>A0ABP6A5A8_9ACTN</name>
<gene>
    <name evidence="4" type="ORF">GCM10010422_70440</name>
</gene>
<dbReference type="CDD" id="cd16936">
    <property type="entry name" value="HATPase_RsbW-like"/>
    <property type="match status" value="1"/>
</dbReference>
<accession>A0ABP6A5A8</accession>
<evidence type="ECO:0000313" key="4">
    <source>
        <dbReference type="EMBL" id="GAA2508874.1"/>
    </source>
</evidence>
<feature type="region of interest" description="Disordered" evidence="2">
    <location>
        <begin position="92"/>
        <end position="112"/>
    </location>
</feature>
<evidence type="ECO:0000259" key="3">
    <source>
        <dbReference type="Pfam" id="PF13581"/>
    </source>
</evidence>
<organism evidence="4 5">
    <name type="scientific">Streptomyces graminearus</name>
    <dbReference type="NCBI Taxonomy" id="284030"/>
    <lineage>
        <taxon>Bacteria</taxon>
        <taxon>Bacillati</taxon>
        <taxon>Actinomycetota</taxon>
        <taxon>Actinomycetes</taxon>
        <taxon>Kitasatosporales</taxon>
        <taxon>Streptomycetaceae</taxon>
        <taxon>Streptomyces</taxon>
    </lineage>
</organism>
<comment type="caution">
    <text evidence="4">The sequence shown here is derived from an EMBL/GenBank/DDBJ whole genome shotgun (WGS) entry which is preliminary data.</text>
</comment>
<dbReference type="Proteomes" id="UP001501721">
    <property type="component" value="Unassembled WGS sequence"/>
</dbReference>
<feature type="region of interest" description="Disordered" evidence="2">
    <location>
        <begin position="148"/>
        <end position="173"/>
    </location>
</feature>
<protein>
    <recommendedName>
        <fullName evidence="3">Histidine kinase/HSP90-like ATPase domain-containing protein</fullName>
    </recommendedName>
</protein>
<sequence length="173" mass="18840">MPSRALSADTAPPVLKRTATYQFPRHRRNVGRARAALRQELAIWCVDAEIAYVATLLLSELVANAVNARTPRGREIRVRFELSDLELRVEVADASDDQPEPRHAKDDDESGRGLALVEALADRWGVEPRSPVGKVVWAVLTLPEGIAPLPHPSLPGSGALQAPDSGCEDRQAQ</sequence>
<reference evidence="5" key="1">
    <citation type="journal article" date="2019" name="Int. J. Syst. Evol. Microbiol.">
        <title>The Global Catalogue of Microorganisms (GCM) 10K type strain sequencing project: providing services to taxonomists for standard genome sequencing and annotation.</title>
        <authorList>
            <consortium name="The Broad Institute Genomics Platform"/>
            <consortium name="The Broad Institute Genome Sequencing Center for Infectious Disease"/>
            <person name="Wu L."/>
            <person name="Ma J."/>
        </authorList>
    </citation>
    <scope>NUCLEOTIDE SEQUENCE [LARGE SCALE GENOMIC DNA]</scope>
    <source>
        <strain evidence="5">JCM 6923</strain>
    </source>
</reference>
<keyword evidence="1" id="KW-0723">Serine/threonine-protein kinase</keyword>
<dbReference type="RefSeq" id="WP_346165024.1">
    <property type="nucleotide sequence ID" value="NZ_BAAATL010000044.1"/>
</dbReference>
<evidence type="ECO:0000256" key="1">
    <source>
        <dbReference type="ARBA" id="ARBA00022527"/>
    </source>
</evidence>
<proteinExistence type="predicted"/>
<dbReference type="InterPro" id="IPR036890">
    <property type="entry name" value="HATPase_C_sf"/>
</dbReference>
<dbReference type="EMBL" id="BAAATL010000044">
    <property type="protein sequence ID" value="GAA2508874.1"/>
    <property type="molecule type" value="Genomic_DNA"/>
</dbReference>
<dbReference type="Gene3D" id="3.30.565.10">
    <property type="entry name" value="Histidine kinase-like ATPase, C-terminal domain"/>
    <property type="match status" value="1"/>
</dbReference>
<dbReference type="SUPFAM" id="SSF55874">
    <property type="entry name" value="ATPase domain of HSP90 chaperone/DNA topoisomerase II/histidine kinase"/>
    <property type="match status" value="1"/>
</dbReference>
<dbReference type="InterPro" id="IPR050267">
    <property type="entry name" value="Anti-sigma-factor_SerPK"/>
</dbReference>
<dbReference type="PANTHER" id="PTHR35526:SF3">
    <property type="entry name" value="ANTI-SIGMA-F FACTOR RSBW"/>
    <property type="match status" value="1"/>
</dbReference>
<keyword evidence="1" id="KW-0808">Transferase</keyword>
<dbReference type="Pfam" id="PF13581">
    <property type="entry name" value="HATPase_c_2"/>
    <property type="match status" value="1"/>
</dbReference>
<feature type="domain" description="Histidine kinase/HSP90-like ATPase" evidence="3">
    <location>
        <begin position="26"/>
        <end position="139"/>
    </location>
</feature>
<keyword evidence="5" id="KW-1185">Reference proteome</keyword>
<evidence type="ECO:0000313" key="5">
    <source>
        <dbReference type="Proteomes" id="UP001501721"/>
    </source>
</evidence>
<evidence type="ECO:0000256" key="2">
    <source>
        <dbReference type="SAM" id="MobiDB-lite"/>
    </source>
</evidence>
<dbReference type="InterPro" id="IPR003594">
    <property type="entry name" value="HATPase_dom"/>
</dbReference>